<accession>A0ABU3UQA7</accession>
<proteinExistence type="predicted"/>
<sequence>MIHEGGVQANGLGMIPLPKTREAPHNGRPYEPVCLLVVVLVDRVESLLDLLVGPRLVGLATPRHGHRTAKFIAIDWRKRVRFHLSAGYGLCDGRNRRC</sequence>
<comment type="caution">
    <text evidence="1">The sequence shown here is derived from an EMBL/GenBank/DDBJ whole genome shotgun (WGS) entry which is preliminary data.</text>
</comment>
<dbReference type="RefSeq" id="WP_316733853.1">
    <property type="nucleotide sequence ID" value="NZ_JARAKF010000001.1"/>
</dbReference>
<evidence type="ECO:0000313" key="1">
    <source>
        <dbReference type="EMBL" id="MDU8996121.1"/>
    </source>
</evidence>
<name>A0ABU3UQA7_9ACTN</name>
<gene>
    <name evidence="1" type="ORF">PU648_27960</name>
</gene>
<dbReference type="Proteomes" id="UP001257627">
    <property type="component" value="Unassembled WGS sequence"/>
</dbReference>
<reference evidence="1 2" key="1">
    <citation type="submission" date="2023-02" db="EMBL/GenBank/DDBJ databases">
        <authorList>
            <person name="Maleckis M."/>
        </authorList>
    </citation>
    <scope>NUCLEOTIDE SEQUENCE [LARGE SCALE GENOMIC DNA]</scope>
    <source>
        <strain evidence="1 2">P8-A2</strain>
    </source>
</reference>
<evidence type="ECO:0000313" key="2">
    <source>
        <dbReference type="Proteomes" id="UP001257627"/>
    </source>
</evidence>
<protein>
    <submittedName>
        <fullName evidence="1">Uncharacterized protein</fullName>
    </submittedName>
</protein>
<dbReference type="EMBL" id="JARAKF010000001">
    <property type="protein sequence ID" value="MDU8996121.1"/>
    <property type="molecule type" value="Genomic_DNA"/>
</dbReference>
<keyword evidence="2" id="KW-1185">Reference proteome</keyword>
<organism evidence="1 2">
    <name type="scientific">Streptomyces mirabilis</name>
    <dbReference type="NCBI Taxonomy" id="68239"/>
    <lineage>
        <taxon>Bacteria</taxon>
        <taxon>Bacillati</taxon>
        <taxon>Actinomycetota</taxon>
        <taxon>Actinomycetes</taxon>
        <taxon>Kitasatosporales</taxon>
        <taxon>Streptomycetaceae</taxon>
        <taxon>Streptomyces</taxon>
    </lineage>
</organism>